<dbReference type="SUPFAM" id="SSF52009">
    <property type="entry name" value="Phosphohistidine domain"/>
    <property type="match status" value="1"/>
</dbReference>
<dbReference type="InterPro" id="IPR008279">
    <property type="entry name" value="PEP-util_enz_mobile_dom"/>
</dbReference>
<dbReference type="InterPro" id="IPR002192">
    <property type="entry name" value="PPDK_AMP/ATP-bd"/>
</dbReference>
<dbReference type="GO" id="GO:0005524">
    <property type="term" value="F:ATP binding"/>
    <property type="evidence" value="ECO:0007669"/>
    <property type="project" value="UniProtKB-KW"/>
</dbReference>
<evidence type="ECO:0000256" key="2">
    <source>
        <dbReference type="ARBA" id="ARBA00002988"/>
    </source>
</evidence>
<dbReference type="SUPFAM" id="SSF56059">
    <property type="entry name" value="Glutathione synthetase ATP-binding domain-like"/>
    <property type="match status" value="1"/>
</dbReference>
<dbReference type="PANTHER" id="PTHR43030">
    <property type="entry name" value="PHOSPHOENOLPYRUVATE SYNTHASE"/>
    <property type="match status" value="1"/>
</dbReference>
<dbReference type="InterPro" id="IPR006319">
    <property type="entry name" value="PEP_synth"/>
</dbReference>
<dbReference type="Gene3D" id="3.30.1490.20">
    <property type="entry name" value="ATP-grasp fold, A domain"/>
    <property type="match status" value="1"/>
</dbReference>
<dbReference type="GO" id="GO:0008986">
    <property type="term" value="F:pyruvate, water dikinase activity"/>
    <property type="evidence" value="ECO:0007669"/>
    <property type="project" value="UniProtKB-EC"/>
</dbReference>
<keyword evidence="7" id="KW-0479">Metal-binding</keyword>
<keyword evidence="8" id="KW-0547">Nucleotide-binding</keyword>
<dbReference type="Proteomes" id="UP000530670">
    <property type="component" value="Unassembled WGS sequence"/>
</dbReference>
<dbReference type="OrthoDB" id="6123450at2759"/>
<feature type="domain" description="Pyruvate phosphate dikinase AMP/ATP-binding" evidence="15">
    <location>
        <begin position="23"/>
        <end position="348"/>
    </location>
</feature>
<comment type="similarity">
    <text evidence="4">Belongs to the PEP-utilizing enzyme family.</text>
</comment>
<name>A0A8H5QUN0_9HYPO</name>
<evidence type="ECO:0000256" key="1">
    <source>
        <dbReference type="ARBA" id="ARBA00001946"/>
    </source>
</evidence>
<dbReference type="Pfam" id="PF00391">
    <property type="entry name" value="PEP-utilizers"/>
    <property type="match status" value="1"/>
</dbReference>
<evidence type="ECO:0000256" key="13">
    <source>
        <dbReference type="ARBA" id="ARBA00047700"/>
    </source>
</evidence>
<dbReference type="EMBL" id="JAAQRI010000281">
    <property type="protein sequence ID" value="KAF5621088.1"/>
    <property type="molecule type" value="Genomic_DNA"/>
</dbReference>
<evidence type="ECO:0000256" key="10">
    <source>
        <dbReference type="ARBA" id="ARBA00022840"/>
    </source>
</evidence>
<evidence type="ECO:0000259" key="14">
    <source>
        <dbReference type="Pfam" id="PF00391"/>
    </source>
</evidence>
<evidence type="ECO:0000256" key="6">
    <source>
        <dbReference type="ARBA" id="ARBA00022679"/>
    </source>
</evidence>
<feature type="domain" description="PEP-utilising enzyme mobile" evidence="14">
    <location>
        <begin position="390"/>
        <end position="459"/>
    </location>
</feature>
<gene>
    <name evidence="16" type="ORF">FTJAE_11429</name>
</gene>
<evidence type="ECO:0000313" key="16">
    <source>
        <dbReference type="EMBL" id="KAF5621088.1"/>
    </source>
</evidence>
<comment type="caution">
    <text evidence="16">The sequence shown here is derived from an EMBL/GenBank/DDBJ whole genome shotgun (WGS) entry which is preliminary data.</text>
</comment>
<keyword evidence="9" id="KW-0418">Kinase</keyword>
<dbReference type="PANTHER" id="PTHR43030:SF1">
    <property type="entry name" value="PHOSPHOENOLPYRUVATE SYNTHASE"/>
    <property type="match status" value="1"/>
</dbReference>
<dbReference type="GO" id="GO:0006094">
    <property type="term" value="P:gluconeogenesis"/>
    <property type="evidence" value="ECO:0007669"/>
    <property type="project" value="UniProtKB-UniPathway"/>
</dbReference>
<keyword evidence="10" id="KW-0067">ATP-binding</keyword>
<comment type="cofactor">
    <cofactor evidence="1">
        <name>Mg(2+)</name>
        <dbReference type="ChEBI" id="CHEBI:18420"/>
    </cofactor>
</comment>
<accession>A0A8H5QUN0</accession>
<dbReference type="AlphaFoldDB" id="A0A8H5QUN0"/>
<dbReference type="FunFam" id="3.30.470.20:FF:000017">
    <property type="entry name" value="Phosphoenolpyruvate synthase"/>
    <property type="match status" value="1"/>
</dbReference>
<dbReference type="NCBIfam" id="NF005057">
    <property type="entry name" value="PRK06464.1"/>
    <property type="match status" value="1"/>
</dbReference>
<sequence>MSDDWTAEPLVLDVEHLARSDVGLVGSKNSSLGEMIRALGPKGIPVPPGFATSSYAYWHYVDANNIRGKIDELVDQWQSGHQTLAEIGHAIRTLFLRGTWPADTAEAILSGYRDLCDKAGVDDLSVAVRSNATAEDLPDASFAGQQETYLNIQGSEALLDACRRCYASLFTDRAISYRHIKKFNHGNVALSIGIQQMVRSDIGGAGVMFSIDTESGFDKIVLINAAWGLGENVVQGTVSPDEYQIFKPLLSNEKLSPILSKKLGDKAIKMVYGDKCVPTRNVPTSRVERASYVLEDEEILQLARWACLIEEHYGCPMDMEWARDGSSGKLYIVQARPETVQSRRDAAAFKTYKVGERGHTLTTGLSIGDKAVAGRICLLTSVSDMDKFIDGSILVTESTDPDWVPVMKKAAAIVTDYGGRASHAAIVSRELGVPAVVGTGNATYVLHTGQDVTVSCAEGDSGLVYDADDGHSRC</sequence>
<evidence type="ECO:0000256" key="8">
    <source>
        <dbReference type="ARBA" id="ARBA00022741"/>
    </source>
</evidence>
<keyword evidence="11" id="KW-0460">Magnesium</keyword>
<evidence type="ECO:0000256" key="9">
    <source>
        <dbReference type="ARBA" id="ARBA00022777"/>
    </source>
</evidence>
<dbReference type="Gene3D" id="3.50.30.10">
    <property type="entry name" value="Phosphohistidine domain"/>
    <property type="match status" value="1"/>
</dbReference>
<dbReference type="Pfam" id="PF01326">
    <property type="entry name" value="PPDK_N"/>
    <property type="match status" value="1"/>
</dbReference>
<proteinExistence type="inferred from homology"/>
<evidence type="ECO:0000259" key="15">
    <source>
        <dbReference type="Pfam" id="PF01326"/>
    </source>
</evidence>
<evidence type="ECO:0000256" key="12">
    <source>
        <dbReference type="ARBA" id="ARBA00033470"/>
    </source>
</evidence>
<comment type="catalytic activity">
    <reaction evidence="13">
        <text>pyruvate + ATP + H2O = phosphoenolpyruvate + AMP + phosphate + 2 H(+)</text>
        <dbReference type="Rhea" id="RHEA:11364"/>
        <dbReference type="ChEBI" id="CHEBI:15361"/>
        <dbReference type="ChEBI" id="CHEBI:15377"/>
        <dbReference type="ChEBI" id="CHEBI:15378"/>
        <dbReference type="ChEBI" id="CHEBI:30616"/>
        <dbReference type="ChEBI" id="CHEBI:43474"/>
        <dbReference type="ChEBI" id="CHEBI:58702"/>
        <dbReference type="ChEBI" id="CHEBI:456215"/>
        <dbReference type="EC" id="2.7.9.2"/>
    </reaction>
</comment>
<evidence type="ECO:0000256" key="4">
    <source>
        <dbReference type="ARBA" id="ARBA00007837"/>
    </source>
</evidence>
<dbReference type="FunFam" id="3.30.1490.20:FF:000010">
    <property type="entry name" value="Phosphoenolpyruvate synthase"/>
    <property type="match status" value="1"/>
</dbReference>
<comment type="pathway">
    <text evidence="3">Carbohydrate biosynthesis; gluconeogenesis.</text>
</comment>
<dbReference type="InterPro" id="IPR013815">
    <property type="entry name" value="ATP_grasp_subdomain_1"/>
</dbReference>
<evidence type="ECO:0000256" key="11">
    <source>
        <dbReference type="ARBA" id="ARBA00022842"/>
    </source>
</evidence>
<organism evidence="16 17">
    <name type="scientific">Fusarium tjaetaba</name>
    <dbReference type="NCBI Taxonomy" id="1567544"/>
    <lineage>
        <taxon>Eukaryota</taxon>
        <taxon>Fungi</taxon>
        <taxon>Dikarya</taxon>
        <taxon>Ascomycota</taxon>
        <taxon>Pezizomycotina</taxon>
        <taxon>Sordariomycetes</taxon>
        <taxon>Hypocreomycetidae</taxon>
        <taxon>Hypocreales</taxon>
        <taxon>Nectriaceae</taxon>
        <taxon>Fusarium</taxon>
        <taxon>Fusarium fujikuroi species complex</taxon>
    </lineage>
</organism>
<evidence type="ECO:0000313" key="17">
    <source>
        <dbReference type="Proteomes" id="UP000530670"/>
    </source>
</evidence>
<dbReference type="EC" id="2.7.9.2" evidence="5"/>
<reference evidence="16 17" key="1">
    <citation type="submission" date="2020-05" db="EMBL/GenBank/DDBJ databases">
        <title>Identification and distribution of gene clusters putatively required for synthesis of sphingolipid metabolism inhibitors in phylogenetically diverse species of the filamentous fungus Fusarium.</title>
        <authorList>
            <person name="Kim H.-S."/>
            <person name="Busman M."/>
            <person name="Brown D.W."/>
            <person name="Divon H."/>
            <person name="Uhlig S."/>
            <person name="Proctor R.H."/>
        </authorList>
    </citation>
    <scope>NUCLEOTIDE SEQUENCE [LARGE SCALE GENOMIC DNA]</scope>
    <source>
        <strain evidence="16 17">NRRL 66243</strain>
    </source>
</reference>
<dbReference type="GO" id="GO:0046872">
    <property type="term" value="F:metal ion binding"/>
    <property type="evidence" value="ECO:0007669"/>
    <property type="project" value="UniProtKB-KW"/>
</dbReference>
<dbReference type="InterPro" id="IPR036637">
    <property type="entry name" value="Phosphohistidine_dom_sf"/>
</dbReference>
<protein>
    <recommendedName>
        <fullName evidence="5">pyruvate, water dikinase</fullName>
        <ecNumber evidence="5">2.7.9.2</ecNumber>
    </recommendedName>
    <alternativeName>
        <fullName evidence="12">Pyruvate, water dikinase</fullName>
    </alternativeName>
</protein>
<dbReference type="Gene3D" id="3.30.470.20">
    <property type="entry name" value="ATP-grasp fold, B domain"/>
    <property type="match status" value="1"/>
</dbReference>
<dbReference type="UniPathway" id="UPA00138"/>
<comment type="function">
    <text evidence="2">Catalyzes the phosphorylation of pyruvate to phosphoenolpyruvate.</text>
</comment>
<evidence type="ECO:0000256" key="7">
    <source>
        <dbReference type="ARBA" id="ARBA00022723"/>
    </source>
</evidence>
<keyword evidence="17" id="KW-1185">Reference proteome</keyword>
<dbReference type="GeneID" id="59296640"/>
<evidence type="ECO:0000256" key="3">
    <source>
        <dbReference type="ARBA" id="ARBA00004742"/>
    </source>
</evidence>
<keyword evidence="6" id="KW-0808">Transferase</keyword>
<evidence type="ECO:0000256" key="5">
    <source>
        <dbReference type="ARBA" id="ARBA00011996"/>
    </source>
</evidence>
<keyword evidence="16" id="KW-0670">Pyruvate</keyword>
<dbReference type="RefSeq" id="XP_037201499.1">
    <property type="nucleotide sequence ID" value="XM_037344370.1"/>
</dbReference>